<dbReference type="Proteomes" id="UP000053989">
    <property type="component" value="Unassembled WGS sequence"/>
</dbReference>
<protein>
    <submittedName>
        <fullName evidence="2">Uncharacterized protein</fullName>
    </submittedName>
</protein>
<reference evidence="3" key="2">
    <citation type="submission" date="2015-01" db="EMBL/GenBank/DDBJ databases">
        <title>Evolutionary Origins and Diversification of the Mycorrhizal Mutualists.</title>
        <authorList>
            <consortium name="DOE Joint Genome Institute"/>
            <consortium name="Mycorrhizal Genomics Consortium"/>
            <person name="Kohler A."/>
            <person name="Kuo A."/>
            <person name="Nagy L.G."/>
            <person name="Floudas D."/>
            <person name="Copeland A."/>
            <person name="Barry K.W."/>
            <person name="Cichocki N."/>
            <person name="Veneault-Fourrey C."/>
            <person name="LaButti K."/>
            <person name="Lindquist E.A."/>
            <person name="Lipzen A."/>
            <person name="Lundell T."/>
            <person name="Morin E."/>
            <person name="Murat C."/>
            <person name="Riley R."/>
            <person name="Ohm R."/>
            <person name="Sun H."/>
            <person name="Tunlid A."/>
            <person name="Henrissat B."/>
            <person name="Grigoriev I.V."/>
            <person name="Hibbett D.S."/>
            <person name="Martin F."/>
        </authorList>
    </citation>
    <scope>NUCLEOTIDE SEQUENCE [LARGE SCALE GENOMIC DNA]</scope>
    <source>
        <strain evidence="3">Foug A</strain>
    </source>
</reference>
<dbReference type="OrthoDB" id="2684339at2759"/>
<proteinExistence type="predicted"/>
<feature type="compositionally biased region" description="Polar residues" evidence="1">
    <location>
        <begin position="27"/>
        <end position="40"/>
    </location>
</feature>
<dbReference type="HOGENOM" id="CLU_1016205_0_0_1"/>
<feature type="compositionally biased region" description="Low complexity" evidence="1">
    <location>
        <begin position="45"/>
        <end position="62"/>
    </location>
</feature>
<evidence type="ECO:0000313" key="3">
    <source>
        <dbReference type="Proteomes" id="UP000053989"/>
    </source>
</evidence>
<keyword evidence="3" id="KW-1185">Reference proteome</keyword>
<evidence type="ECO:0000313" key="2">
    <source>
        <dbReference type="EMBL" id="KIM59153.1"/>
    </source>
</evidence>
<gene>
    <name evidence="2" type="ORF">SCLCIDRAFT_10003</name>
</gene>
<reference evidence="2 3" key="1">
    <citation type="submission" date="2014-04" db="EMBL/GenBank/DDBJ databases">
        <authorList>
            <consortium name="DOE Joint Genome Institute"/>
            <person name="Kuo A."/>
            <person name="Kohler A."/>
            <person name="Nagy L.G."/>
            <person name="Floudas D."/>
            <person name="Copeland A."/>
            <person name="Barry K.W."/>
            <person name="Cichocki N."/>
            <person name="Veneault-Fourrey C."/>
            <person name="LaButti K."/>
            <person name="Lindquist E.A."/>
            <person name="Lipzen A."/>
            <person name="Lundell T."/>
            <person name="Morin E."/>
            <person name="Murat C."/>
            <person name="Sun H."/>
            <person name="Tunlid A."/>
            <person name="Henrissat B."/>
            <person name="Grigoriev I.V."/>
            <person name="Hibbett D.S."/>
            <person name="Martin F."/>
            <person name="Nordberg H.P."/>
            <person name="Cantor M.N."/>
            <person name="Hua S.X."/>
        </authorList>
    </citation>
    <scope>NUCLEOTIDE SEQUENCE [LARGE SCALE GENOMIC DNA]</scope>
    <source>
        <strain evidence="2 3">Foug A</strain>
    </source>
</reference>
<dbReference type="EMBL" id="KN822076">
    <property type="protein sequence ID" value="KIM59153.1"/>
    <property type="molecule type" value="Genomic_DNA"/>
</dbReference>
<dbReference type="InParanoid" id="A0A0C2ZBF5"/>
<organism evidence="2 3">
    <name type="scientific">Scleroderma citrinum Foug A</name>
    <dbReference type="NCBI Taxonomy" id="1036808"/>
    <lineage>
        <taxon>Eukaryota</taxon>
        <taxon>Fungi</taxon>
        <taxon>Dikarya</taxon>
        <taxon>Basidiomycota</taxon>
        <taxon>Agaricomycotina</taxon>
        <taxon>Agaricomycetes</taxon>
        <taxon>Agaricomycetidae</taxon>
        <taxon>Boletales</taxon>
        <taxon>Sclerodermatineae</taxon>
        <taxon>Sclerodermataceae</taxon>
        <taxon>Scleroderma</taxon>
    </lineage>
</organism>
<feature type="region of interest" description="Disordered" evidence="1">
    <location>
        <begin position="1"/>
        <end position="62"/>
    </location>
</feature>
<sequence length="274" mass="29631">MTEEHKKAVLSSSNSDTQASGIHHDSSSVPNHSSTTTNSQRSDRPSSLVASSPSSVTSDSTSALEMAMREIAQISRKAQRKFLPYPKPNIVEALELRFTERSLTVGPGSNIGCGDARAGRAMFLSGIKKLSDEGLQAAVLMKHAGCETRCLQALAAAWQLKEAEYYGRLMKEVCVAKHKHYKEHCEATSEGMVIHLKADGSADDNMDGTVALNHELYNKYIVSIDTMGDQLDQLEVEVKGRLSTSPRNSRQAGSSFDHYAGGSAGLKNDIDGDI</sequence>
<accession>A0A0C2ZBF5</accession>
<name>A0A0C2ZBF5_9AGAM</name>
<feature type="compositionally biased region" description="Polar residues" evidence="1">
    <location>
        <begin position="10"/>
        <end position="20"/>
    </location>
</feature>
<dbReference type="AlphaFoldDB" id="A0A0C2ZBF5"/>
<evidence type="ECO:0000256" key="1">
    <source>
        <dbReference type="SAM" id="MobiDB-lite"/>
    </source>
</evidence>